<comment type="cofactor">
    <cofactor evidence="1">
        <name>Mg(2+)</name>
        <dbReference type="ChEBI" id="CHEBI:18420"/>
    </cofactor>
</comment>
<dbReference type="GO" id="GO:0006310">
    <property type="term" value="P:DNA recombination"/>
    <property type="evidence" value="ECO:0007669"/>
    <property type="project" value="UniProtKB-KW"/>
</dbReference>
<dbReference type="SUPFAM" id="SSF52540">
    <property type="entry name" value="P-loop containing nucleoside triphosphate hydrolases"/>
    <property type="match status" value="1"/>
</dbReference>
<keyword evidence="1" id="KW-0067">ATP-binding</keyword>
<dbReference type="PANTHER" id="PTHR47642">
    <property type="entry name" value="ATP-DEPENDENT DNA HELICASE"/>
    <property type="match status" value="1"/>
</dbReference>
<dbReference type="GO" id="GO:0000723">
    <property type="term" value="P:telomere maintenance"/>
    <property type="evidence" value="ECO:0007669"/>
    <property type="project" value="InterPro"/>
</dbReference>
<dbReference type="Pfam" id="PF05970">
    <property type="entry name" value="PIF1"/>
    <property type="match status" value="1"/>
</dbReference>
<evidence type="ECO:0000313" key="5">
    <source>
        <dbReference type="Proteomes" id="UP000266841"/>
    </source>
</evidence>
<comment type="similarity">
    <text evidence="1">Belongs to the helicase family.</text>
</comment>
<name>K0T1T6_THAOC</name>
<feature type="region of interest" description="Disordered" evidence="2">
    <location>
        <begin position="112"/>
        <end position="141"/>
    </location>
</feature>
<dbReference type="EC" id="5.6.2.3" evidence="1"/>
<dbReference type="GO" id="GO:0006281">
    <property type="term" value="P:DNA repair"/>
    <property type="evidence" value="ECO:0007669"/>
    <property type="project" value="UniProtKB-KW"/>
</dbReference>
<dbReference type="GO" id="GO:0005524">
    <property type="term" value="F:ATP binding"/>
    <property type="evidence" value="ECO:0007669"/>
    <property type="project" value="UniProtKB-KW"/>
</dbReference>
<dbReference type="InterPro" id="IPR051055">
    <property type="entry name" value="PIF1_helicase"/>
</dbReference>
<keyword evidence="1" id="KW-0347">Helicase</keyword>
<evidence type="ECO:0000256" key="1">
    <source>
        <dbReference type="RuleBase" id="RU363044"/>
    </source>
</evidence>
<comment type="catalytic activity">
    <reaction evidence="1">
        <text>ATP + H2O = ADP + phosphate + H(+)</text>
        <dbReference type="Rhea" id="RHEA:13065"/>
        <dbReference type="ChEBI" id="CHEBI:15377"/>
        <dbReference type="ChEBI" id="CHEBI:15378"/>
        <dbReference type="ChEBI" id="CHEBI:30616"/>
        <dbReference type="ChEBI" id="CHEBI:43474"/>
        <dbReference type="ChEBI" id="CHEBI:456216"/>
        <dbReference type="EC" id="5.6.2.3"/>
    </reaction>
</comment>
<feature type="domain" description="DNA helicase Pif1-like DEAD-box helicase" evidence="3">
    <location>
        <begin position="81"/>
        <end position="168"/>
    </location>
</feature>
<gene>
    <name evidence="4" type="ORF">THAOC_06835</name>
</gene>
<keyword evidence="1" id="KW-0378">Hydrolase</keyword>
<dbReference type="GO" id="GO:0043139">
    <property type="term" value="F:5'-3' DNA helicase activity"/>
    <property type="evidence" value="ECO:0007669"/>
    <property type="project" value="UniProtKB-EC"/>
</dbReference>
<evidence type="ECO:0000259" key="3">
    <source>
        <dbReference type="Pfam" id="PF05970"/>
    </source>
</evidence>
<organism evidence="4 5">
    <name type="scientific">Thalassiosira oceanica</name>
    <name type="common">Marine diatom</name>
    <dbReference type="NCBI Taxonomy" id="159749"/>
    <lineage>
        <taxon>Eukaryota</taxon>
        <taxon>Sar</taxon>
        <taxon>Stramenopiles</taxon>
        <taxon>Ochrophyta</taxon>
        <taxon>Bacillariophyta</taxon>
        <taxon>Coscinodiscophyceae</taxon>
        <taxon>Thalassiosirophycidae</taxon>
        <taxon>Thalassiosirales</taxon>
        <taxon>Thalassiosiraceae</taxon>
        <taxon>Thalassiosira</taxon>
    </lineage>
</organism>
<dbReference type="InterPro" id="IPR027417">
    <property type="entry name" value="P-loop_NTPase"/>
</dbReference>
<dbReference type="GO" id="GO:0016887">
    <property type="term" value="F:ATP hydrolysis activity"/>
    <property type="evidence" value="ECO:0007669"/>
    <property type="project" value="RHEA"/>
</dbReference>
<dbReference type="AlphaFoldDB" id="K0T1T6"/>
<keyword evidence="1" id="KW-0227">DNA damage</keyword>
<dbReference type="eggNOG" id="ENOG502SFFM">
    <property type="taxonomic scope" value="Eukaryota"/>
</dbReference>
<accession>K0T1T6</accession>
<keyword evidence="5" id="KW-1185">Reference proteome</keyword>
<keyword evidence="1" id="KW-0234">DNA repair</keyword>
<feature type="compositionally biased region" description="Polar residues" evidence="2">
    <location>
        <begin position="117"/>
        <end position="127"/>
    </location>
</feature>
<dbReference type="OrthoDB" id="432234at2759"/>
<comment type="caution">
    <text evidence="4">The sequence shown here is derived from an EMBL/GenBank/DDBJ whole genome shotgun (WGS) entry which is preliminary data.</text>
</comment>
<proteinExistence type="inferred from homology"/>
<evidence type="ECO:0000313" key="4">
    <source>
        <dbReference type="EMBL" id="EJK71700.1"/>
    </source>
</evidence>
<keyword evidence="1" id="KW-0547">Nucleotide-binding</keyword>
<dbReference type="InterPro" id="IPR010285">
    <property type="entry name" value="DNA_helicase_pif1-like_DEAD"/>
</dbReference>
<dbReference type="EMBL" id="AGNL01006897">
    <property type="protein sequence ID" value="EJK71700.1"/>
    <property type="molecule type" value="Genomic_DNA"/>
</dbReference>
<dbReference type="Proteomes" id="UP000266841">
    <property type="component" value="Unassembled WGS sequence"/>
</dbReference>
<sequence length="551" mass="60464">MATMILPHRPVPPTPDQSHRTEANRLEHNMGVIRQRFPYFSEDQVQAALQKMVKHEKEARLKAVEIWGNGALSEEEKQGRNTADIATAPTGCAASLIHGSTHHSMFKIPTKKANLSKPPSQRTSSNAEETRAHHSRMSNATFFVRDEHSMVSTEVEAWIEHEMRMGRQPQTQVLDDNLDPVEMPDTPDHPIASHVARRHSGGPDTAISFGDLNQIPPVAGISNYDSRPGNVGTAACVGRVKLSEFRNGCDGCESTVVIMNTVVRQDDPVFKEFLGRMRQANRQSFEYLNNVLTTPIAIVRAALSTNKASGKNCCANGSVLPLITPICVGAKVILLENNIVEDALINGSIGEIRQICYAPDQTMGQPGAEMYCVVSFPKSNLAESTVVGASDTKLVPIPLTSKRCEKGCCTIKTLPLRVCYALTVHKVQGMSIGAGETFEKAVVHFAEGRMANIPGLMLTAFTRVKGADDLAVGTESNSLTVNDITKIGATKAYKKKKEFRKQLEIQSQQSMQRTIDRITALDNQNTAKTFEGGCDFLLQWYRNNFSPTTTD</sequence>
<evidence type="ECO:0000256" key="2">
    <source>
        <dbReference type="SAM" id="MobiDB-lite"/>
    </source>
</evidence>
<keyword evidence="1" id="KW-0233">DNA recombination</keyword>
<protein>
    <recommendedName>
        <fullName evidence="1">ATP-dependent DNA helicase</fullName>
        <ecNumber evidence="1">5.6.2.3</ecNumber>
    </recommendedName>
</protein>
<dbReference type="Gene3D" id="3.40.50.300">
    <property type="entry name" value="P-loop containing nucleotide triphosphate hydrolases"/>
    <property type="match status" value="1"/>
</dbReference>
<feature type="region of interest" description="Disordered" evidence="2">
    <location>
        <begin position="1"/>
        <end position="20"/>
    </location>
</feature>
<dbReference type="PANTHER" id="PTHR47642:SF6">
    <property type="entry name" value="ATP-DEPENDENT DNA HELICASE"/>
    <property type="match status" value="1"/>
</dbReference>
<reference evidence="4 5" key="1">
    <citation type="journal article" date="2012" name="Genome Biol.">
        <title>Genome and low-iron response of an oceanic diatom adapted to chronic iron limitation.</title>
        <authorList>
            <person name="Lommer M."/>
            <person name="Specht M."/>
            <person name="Roy A.S."/>
            <person name="Kraemer L."/>
            <person name="Andreson R."/>
            <person name="Gutowska M.A."/>
            <person name="Wolf J."/>
            <person name="Bergner S.V."/>
            <person name="Schilhabel M.B."/>
            <person name="Klostermeier U.C."/>
            <person name="Beiko R.G."/>
            <person name="Rosenstiel P."/>
            <person name="Hippler M."/>
            <person name="Laroche J."/>
        </authorList>
    </citation>
    <scope>NUCLEOTIDE SEQUENCE [LARGE SCALE GENOMIC DNA]</scope>
    <source>
        <strain evidence="4 5">CCMP1005</strain>
    </source>
</reference>